<evidence type="ECO:0000313" key="3">
    <source>
        <dbReference type="EMBL" id="CAF3722078.1"/>
    </source>
</evidence>
<evidence type="ECO:0000256" key="1">
    <source>
        <dbReference type="SAM" id="Coils"/>
    </source>
</evidence>
<organism evidence="2 4">
    <name type="scientific">Adineta steineri</name>
    <dbReference type="NCBI Taxonomy" id="433720"/>
    <lineage>
        <taxon>Eukaryota</taxon>
        <taxon>Metazoa</taxon>
        <taxon>Spiralia</taxon>
        <taxon>Gnathifera</taxon>
        <taxon>Rotifera</taxon>
        <taxon>Eurotatoria</taxon>
        <taxon>Bdelloidea</taxon>
        <taxon>Adinetida</taxon>
        <taxon>Adinetidae</taxon>
        <taxon>Adineta</taxon>
    </lineage>
</organism>
<gene>
    <name evidence="2" type="ORF">IZO911_LOCUS28868</name>
    <name evidence="3" type="ORF">KXQ929_LOCUS12474</name>
</gene>
<reference evidence="2" key="1">
    <citation type="submission" date="2021-02" db="EMBL/GenBank/DDBJ databases">
        <authorList>
            <person name="Nowell W R."/>
        </authorList>
    </citation>
    <scope>NUCLEOTIDE SEQUENCE</scope>
</reference>
<dbReference type="AlphaFoldDB" id="A0A814X1P1"/>
<dbReference type="EMBL" id="CAJNOE010000417">
    <property type="protein sequence ID" value="CAF1205505.1"/>
    <property type="molecule type" value="Genomic_DNA"/>
</dbReference>
<proteinExistence type="predicted"/>
<protein>
    <submittedName>
        <fullName evidence="2">Uncharacterized protein</fullName>
    </submittedName>
</protein>
<sequence length="197" mass="23660">MNKSLSYHHYYQVVAPVRSTKFRSKSSDTISNNNERKIECQEKEDNKKCKVKKSQTSLIDFQTKPIQTTFSPTSVLRRRFSLFRTKRSQQSDEYSNSYTLQQNIDQLKYDLQIKTNELEEMKEYIENKRKTMIQSSNESIEQAMQIQIMLNEKLEDMLLENDFLKKNIQELEYYAQQQIGKDFFCKFSLTFYNRKVD</sequence>
<feature type="coiled-coil region" evidence="1">
    <location>
        <begin position="104"/>
        <end position="131"/>
    </location>
</feature>
<name>A0A814X1P1_9BILA</name>
<dbReference type="EMBL" id="CAJOBB010000642">
    <property type="protein sequence ID" value="CAF3722078.1"/>
    <property type="molecule type" value="Genomic_DNA"/>
</dbReference>
<accession>A0A814X1P1</accession>
<dbReference type="Proteomes" id="UP000663860">
    <property type="component" value="Unassembled WGS sequence"/>
</dbReference>
<comment type="caution">
    <text evidence="2">The sequence shown here is derived from an EMBL/GenBank/DDBJ whole genome shotgun (WGS) entry which is preliminary data.</text>
</comment>
<evidence type="ECO:0000313" key="2">
    <source>
        <dbReference type="EMBL" id="CAF1205505.1"/>
    </source>
</evidence>
<evidence type="ECO:0000313" key="4">
    <source>
        <dbReference type="Proteomes" id="UP000663860"/>
    </source>
</evidence>
<dbReference type="Proteomes" id="UP000663868">
    <property type="component" value="Unassembled WGS sequence"/>
</dbReference>
<keyword evidence="1" id="KW-0175">Coiled coil</keyword>